<dbReference type="InterPro" id="IPR055397">
    <property type="entry name" value="TraK_C"/>
</dbReference>
<dbReference type="InterPro" id="IPR010563">
    <property type="entry name" value="TraK_N"/>
</dbReference>
<dbReference type="Pfam" id="PF23536">
    <property type="entry name" value="TraK_C"/>
    <property type="match status" value="1"/>
</dbReference>
<evidence type="ECO:0000259" key="2">
    <source>
        <dbReference type="Pfam" id="PF23536"/>
    </source>
</evidence>
<protein>
    <submittedName>
        <fullName evidence="3">Conjugal transfer pilus assembly protein TraK</fullName>
    </submittedName>
</protein>
<reference evidence="3 4" key="1">
    <citation type="journal article" date="2015" name="Stand. Genomic Sci.">
        <title>Genomic Encyclopedia of Bacterial and Archaeal Type Strains, Phase III: the genomes of soil and plant-associated and newly described type strains.</title>
        <authorList>
            <person name="Whitman W.B."/>
            <person name="Woyke T."/>
            <person name="Klenk H.P."/>
            <person name="Zhou Y."/>
            <person name="Lilburn T.G."/>
            <person name="Beck B.J."/>
            <person name="De Vos P."/>
            <person name="Vandamme P."/>
            <person name="Eisen J.A."/>
            <person name="Garrity G."/>
            <person name="Hugenholtz P."/>
            <person name="Kyrpides N.C."/>
        </authorList>
    </citation>
    <scope>NUCLEOTIDE SEQUENCE [LARGE SCALE GENOMIC DNA]</scope>
    <source>
        <strain evidence="3 4">CGMCC 1.10822</strain>
    </source>
</reference>
<keyword evidence="4" id="KW-1185">Reference proteome</keyword>
<feature type="domain" description="TraK C-terminal" evidence="2">
    <location>
        <begin position="147"/>
        <end position="242"/>
    </location>
</feature>
<gene>
    <name evidence="3" type="ORF">IP91_00355</name>
</gene>
<dbReference type="EMBL" id="VLLB01000001">
    <property type="protein sequence ID" value="TWI69288.1"/>
    <property type="molecule type" value="Genomic_DNA"/>
</dbReference>
<evidence type="ECO:0000313" key="3">
    <source>
        <dbReference type="EMBL" id="TWI69288.1"/>
    </source>
</evidence>
<dbReference type="AlphaFoldDB" id="A0A562RJS0"/>
<dbReference type="Proteomes" id="UP000318431">
    <property type="component" value="Unassembled WGS sequence"/>
</dbReference>
<proteinExistence type="predicted"/>
<dbReference type="Pfam" id="PF06586">
    <property type="entry name" value="TraK_N"/>
    <property type="match status" value="1"/>
</dbReference>
<organism evidence="3 4">
    <name type="scientific">Pseudoduganella lurida</name>
    <dbReference type="NCBI Taxonomy" id="1036180"/>
    <lineage>
        <taxon>Bacteria</taxon>
        <taxon>Pseudomonadati</taxon>
        <taxon>Pseudomonadota</taxon>
        <taxon>Betaproteobacteria</taxon>
        <taxon>Burkholderiales</taxon>
        <taxon>Oxalobacteraceae</taxon>
        <taxon>Telluria group</taxon>
        <taxon>Pseudoduganella</taxon>
    </lineage>
</organism>
<sequence length="248" mass="26915">MTHTLSNPDSIRVTVRRLSAAALCASLFVAIPGTCAQIIDARDAGVVYAKVSKRELTRIALDRGRIAVLRAKDGELHVDADEDTGQLFVSLPEGADKPINAFLTTTDGATVTLLLQPADIPADSIILRTASTAVAQRTAPHADTHVRAQRRLLAALAGDEVPPDADLREVSTPRLLWREAAMTLQRQLLTRDLVAERYLVTNRSPDPMVLEERELYHPGVNAIAIDLHSLAPGEGTAVYVVRERHGDD</sequence>
<evidence type="ECO:0000259" key="1">
    <source>
        <dbReference type="Pfam" id="PF06586"/>
    </source>
</evidence>
<comment type="caution">
    <text evidence="3">The sequence shown here is derived from an EMBL/GenBank/DDBJ whole genome shotgun (WGS) entry which is preliminary data.</text>
</comment>
<name>A0A562RJS0_9BURK</name>
<accession>A0A562RJS0</accession>
<feature type="domain" description="TraK N-terminal" evidence="1">
    <location>
        <begin position="41"/>
        <end position="131"/>
    </location>
</feature>
<evidence type="ECO:0000313" key="4">
    <source>
        <dbReference type="Proteomes" id="UP000318431"/>
    </source>
</evidence>